<dbReference type="OrthoDB" id="26525at2759"/>
<reference evidence="2" key="1">
    <citation type="submission" date="2010-06" db="EMBL/GenBank/DDBJ databases">
        <authorList>
            <person name="Jiang H."/>
            <person name="Abraham K."/>
            <person name="Ali S."/>
            <person name="Alsbrooks S.L."/>
            <person name="Anim B.N."/>
            <person name="Anosike U.S."/>
            <person name="Attaway T."/>
            <person name="Bandaranaike D.P."/>
            <person name="Battles P.K."/>
            <person name="Bell S.N."/>
            <person name="Bell A.V."/>
            <person name="Beltran B."/>
            <person name="Bickham C."/>
            <person name="Bustamante Y."/>
            <person name="Caleb T."/>
            <person name="Canada A."/>
            <person name="Cardenas V."/>
            <person name="Carter K."/>
            <person name="Chacko J."/>
            <person name="Chandrabose M.N."/>
            <person name="Chavez D."/>
            <person name="Chavez A."/>
            <person name="Chen L."/>
            <person name="Chu H.-S."/>
            <person name="Claassen K.J."/>
            <person name="Cockrell R."/>
            <person name="Collins M."/>
            <person name="Cooper J.A."/>
            <person name="Cree A."/>
            <person name="Curry S.M."/>
            <person name="Da Y."/>
            <person name="Dao M.D."/>
            <person name="Das B."/>
            <person name="Davila M.-L."/>
            <person name="Davy-Carroll L."/>
            <person name="Denson S."/>
            <person name="Dinh H."/>
            <person name="Ebong V.E."/>
            <person name="Edwards J.R."/>
            <person name="Egan A."/>
            <person name="El-Daye J."/>
            <person name="Escobedo L."/>
            <person name="Fernandez S."/>
            <person name="Fernando P.R."/>
            <person name="Flagg N."/>
            <person name="Forbes L.D."/>
            <person name="Fowler R.G."/>
            <person name="Fu Q."/>
            <person name="Gabisi R.A."/>
            <person name="Ganer J."/>
            <person name="Garbino Pronczuk A."/>
            <person name="Garcia R.M."/>
            <person name="Garner T."/>
            <person name="Garrett T.E."/>
            <person name="Gonzalez D.A."/>
            <person name="Hamid H."/>
            <person name="Hawkins E.S."/>
            <person name="Hirani K."/>
            <person name="Hogues M.E."/>
            <person name="Hollins B."/>
            <person name="Hsiao C.-H."/>
            <person name="Jabil R."/>
            <person name="James M.L."/>
            <person name="Jhangiani S.N."/>
            <person name="Johnson B."/>
            <person name="Johnson Q."/>
            <person name="Joshi V."/>
            <person name="Kalu J.B."/>
            <person name="Kam C."/>
            <person name="Kashfia A."/>
            <person name="Keebler J."/>
            <person name="Kisamo H."/>
            <person name="Kovar C.L."/>
            <person name="Lago L.A."/>
            <person name="Lai C.-Y."/>
            <person name="Laidlaw J."/>
            <person name="Lara F."/>
            <person name="Le T.-K."/>
            <person name="Lee S.L."/>
            <person name="Legall F.H."/>
            <person name="Lemon S.J."/>
            <person name="Lewis L.R."/>
            <person name="Li B."/>
            <person name="Liu Y."/>
            <person name="Liu Y.-S."/>
            <person name="Lopez J."/>
            <person name="Lozado R.J."/>
            <person name="Lu J."/>
            <person name="Madu R.C."/>
            <person name="Maheshwari M."/>
            <person name="Maheshwari R."/>
            <person name="Malloy K."/>
            <person name="Martinez E."/>
            <person name="Mathew T."/>
            <person name="Mercado I.C."/>
            <person name="Mercado C."/>
            <person name="Meyer B."/>
            <person name="Montgomery K."/>
            <person name="Morgan M.B."/>
            <person name="Munidasa M."/>
            <person name="Nazareth L.V."/>
            <person name="Nelson J."/>
            <person name="Ng B.M."/>
            <person name="Nguyen N.B."/>
            <person name="Nguyen P.Q."/>
            <person name="Nguyen T."/>
            <person name="Obregon M."/>
            <person name="Okwuonu G.O."/>
            <person name="Onwere C.G."/>
            <person name="Orozco G."/>
            <person name="Parra A."/>
            <person name="Patel S."/>
            <person name="Patil S."/>
            <person name="Perez A."/>
            <person name="Perez Y."/>
            <person name="Pham C."/>
            <person name="Primus E.L."/>
            <person name="Pu L.-L."/>
            <person name="Puazo M."/>
            <person name="Qin X."/>
            <person name="Quiroz J.B."/>
            <person name="Reese J."/>
            <person name="Richards S."/>
            <person name="Rives C.M."/>
            <person name="Robberts R."/>
            <person name="Ruiz S.J."/>
            <person name="Ruiz M.J."/>
            <person name="Santibanez J."/>
            <person name="Schneider B.W."/>
            <person name="Sisson I."/>
            <person name="Smith M."/>
            <person name="Sodergren E."/>
            <person name="Song X.-Z."/>
            <person name="Song B.B."/>
            <person name="Summersgill H."/>
            <person name="Thelus R."/>
            <person name="Thornton R.D."/>
            <person name="Trejos Z.Y."/>
            <person name="Usmani K."/>
            <person name="Vattathil S."/>
            <person name="Villasana D."/>
            <person name="Walker D.L."/>
            <person name="Wang S."/>
            <person name="Wang K."/>
            <person name="White C.S."/>
            <person name="Williams A.C."/>
            <person name="Williamson J."/>
            <person name="Wilson K."/>
            <person name="Woghiren I.O."/>
            <person name="Woodworth J.R."/>
            <person name="Worley K.C."/>
            <person name="Wright R.A."/>
            <person name="Wu W."/>
            <person name="Young L."/>
            <person name="Zhang L."/>
            <person name="Zhang J."/>
            <person name="Zhu Y."/>
            <person name="Muzny D.M."/>
            <person name="Weinstock G."/>
            <person name="Gibbs R.A."/>
        </authorList>
    </citation>
    <scope>NUCLEOTIDE SEQUENCE [LARGE SCALE GENOMIC DNA]</scope>
    <source>
        <strain evidence="2">LSR1</strain>
    </source>
</reference>
<dbReference type="KEGG" id="api:100568998"/>
<accession>A0A8R2A9M2</accession>
<dbReference type="GeneID" id="100568998"/>
<dbReference type="RefSeq" id="XP_003240441.1">
    <property type="nucleotide sequence ID" value="XM_003240393.3"/>
</dbReference>
<keyword evidence="2" id="KW-1185">Reference proteome</keyword>
<dbReference type="Proteomes" id="UP000007819">
    <property type="component" value="Chromosome A1"/>
</dbReference>
<name>A0A8R2A9M2_ACYPI</name>
<dbReference type="EnsemblMetazoa" id="XM_003240393.4">
    <property type="protein sequence ID" value="XP_003240441.1"/>
    <property type="gene ID" value="LOC100568998"/>
</dbReference>
<evidence type="ECO:0000313" key="1">
    <source>
        <dbReference type="EnsemblMetazoa" id="XP_003240441.1"/>
    </source>
</evidence>
<sequence length="296" mass="34217">MNGTPCPPTITNGQRVTVEIPDGLLDLMMVVAREVLRHAPEDKCTAYSIVADYLEEMIKENNVKPPSCIDNEWTREMITHDVIKTVEKYGVTPESANEAATLIQRAWRKYNKSVSNIKPDSLETGDHVFSKEIRMDTYEEINYENDSDDMERVNVVRKGQRDYVPPIPDFIDDLYSLKYEDEECNYKQTHEMITEDVIKTDVKRSVIPESANDALSLIQSVSLETVDRIFPTEIQTDTYEEMNYENDSDDMERVNVVRKGQRDYVPPIPDFIDDVYSLKYEKNVNGQPKEASYEDE</sequence>
<proteinExistence type="predicted"/>
<organism evidence="1 2">
    <name type="scientific">Acyrthosiphon pisum</name>
    <name type="common">Pea aphid</name>
    <dbReference type="NCBI Taxonomy" id="7029"/>
    <lineage>
        <taxon>Eukaryota</taxon>
        <taxon>Metazoa</taxon>
        <taxon>Ecdysozoa</taxon>
        <taxon>Arthropoda</taxon>
        <taxon>Hexapoda</taxon>
        <taxon>Insecta</taxon>
        <taxon>Pterygota</taxon>
        <taxon>Neoptera</taxon>
        <taxon>Paraneoptera</taxon>
        <taxon>Hemiptera</taxon>
        <taxon>Sternorrhyncha</taxon>
        <taxon>Aphidomorpha</taxon>
        <taxon>Aphidoidea</taxon>
        <taxon>Aphididae</taxon>
        <taxon>Macrosiphini</taxon>
        <taxon>Acyrthosiphon</taxon>
    </lineage>
</organism>
<protein>
    <submittedName>
        <fullName evidence="1">Uncharacterized protein</fullName>
    </submittedName>
</protein>
<evidence type="ECO:0000313" key="2">
    <source>
        <dbReference type="Proteomes" id="UP000007819"/>
    </source>
</evidence>
<dbReference type="AlphaFoldDB" id="A0A8R2A9M2"/>
<reference evidence="1" key="2">
    <citation type="submission" date="2022-06" db="UniProtKB">
        <authorList>
            <consortium name="EnsemblMetazoa"/>
        </authorList>
    </citation>
    <scope>IDENTIFICATION</scope>
</reference>